<evidence type="ECO:0000259" key="1">
    <source>
        <dbReference type="Pfam" id="PF24016"/>
    </source>
</evidence>
<gene>
    <name evidence="2" type="ORF">EHYA_02935</name>
</gene>
<evidence type="ECO:0000313" key="3">
    <source>
        <dbReference type="Proteomes" id="UP000286931"/>
    </source>
</evidence>
<reference evidence="2 3" key="1">
    <citation type="submission" date="2018-12" db="EMBL/GenBank/DDBJ databases">
        <title>Draft genome sequence of Embleya hyalina NBRC 13850T.</title>
        <authorList>
            <person name="Komaki H."/>
            <person name="Hosoyama A."/>
            <person name="Kimura A."/>
            <person name="Ichikawa N."/>
            <person name="Tamura T."/>
        </authorList>
    </citation>
    <scope>NUCLEOTIDE SEQUENCE [LARGE SCALE GENOMIC DNA]</scope>
    <source>
        <strain evidence="2 3">NBRC 13850</strain>
    </source>
</reference>
<keyword evidence="2" id="KW-0449">Lipoprotein</keyword>
<accession>A0A401YKY1</accession>
<sequence>MKRPLRTSLIFFGGLFAVGGILMAAWTGLTLLSSHDVRDHRDFALSTGDLIIDSDNAGVTIEAGAPGTISVDSKITHSINGAEPSWSLTGNRLKLRLNCPGFFNVECDGSYRIKVPLDIPLEVTSDNGAINASGLRQNMKLSTDNGHIDVTESTGNLQLSTDNGGITTSRVRADTITVDTDNGGVRLRLDTAPTKVKVTTDNGGVRVTVPGDENTYRVSTKSGNGGIDNELGTDPRANRSIEIRTDNGGITLDRAAAH</sequence>
<evidence type="ECO:0000313" key="2">
    <source>
        <dbReference type="EMBL" id="GCD95265.1"/>
    </source>
</evidence>
<feature type="domain" description="DUF7330" evidence="1">
    <location>
        <begin position="107"/>
        <end position="210"/>
    </location>
</feature>
<dbReference type="Proteomes" id="UP000286931">
    <property type="component" value="Unassembled WGS sequence"/>
</dbReference>
<protein>
    <submittedName>
        <fullName evidence="2">Lipoprotein</fullName>
    </submittedName>
</protein>
<comment type="caution">
    <text evidence="2">The sequence shown here is derived from an EMBL/GenBank/DDBJ whole genome shotgun (WGS) entry which is preliminary data.</text>
</comment>
<proteinExistence type="predicted"/>
<dbReference type="AlphaFoldDB" id="A0A401YKY1"/>
<organism evidence="2 3">
    <name type="scientific">Embleya hyalina</name>
    <dbReference type="NCBI Taxonomy" id="516124"/>
    <lineage>
        <taxon>Bacteria</taxon>
        <taxon>Bacillati</taxon>
        <taxon>Actinomycetota</taxon>
        <taxon>Actinomycetes</taxon>
        <taxon>Kitasatosporales</taxon>
        <taxon>Streptomycetaceae</taxon>
        <taxon>Embleya</taxon>
    </lineage>
</organism>
<dbReference type="OrthoDB" id="5243271at2"/>
<dbReference type="RefSeq" id="WP_126637391.1">
    <property type="nucleotide sequence ID" value="NZ_BIFH01000017.1"/>
</dbReference>
<dbReference type="Pfam" id="PF24016">
    <property type="entry name" value="DUF7330"/>
    <property type="match status" value="1"/>
</dbReference>
<name>A0A401YKY1_9ACTN</name>
<dbReference type="EMBL" id="BIFH01000017">
    <property type="protein sequence ID" value="GCD95265.1"/>
    <property type="molecule type" value="Genomic_DNA"/>
</dbReference>
<keyword evidence="3" id="KW-1185">Reference proteome</keyword>
<dbReference type="InterPro" id="IPR055754">
    <property type="entry name" value="DUF7330"/>
</dbReference>